<organism evidence="2 3">
    <name type="scientific">Pseudocohnilembus persalinus</name>
    <name type="common">Ciliate</name>
    <dbReference type="NCBI Taxonomy" id="266149"/>
    <lineage>
        <taxon>Eukaryota</taxon>
        <taxon>Sar</taxon>
        <taxon>Alveolata</taxon>
        <taxon>Ciliophora</taxon>
        <taxon>Intramacronucleata</taxon>
        <taxon>Oligohymenophorea</taxon>
        <taxon>Scuticociliatia</taxon>
        <taxon>Philasterida</taxon>
        <taxon>Pseudocohnilembidae</taxon>
        <taxon>Pseudocohnilembus</taxon>
    </lineage>
</organism>
<dbReference type="AlphaFoldDB" id="A0A0V0R6M1"/>
<dbReference type="SUPFAM" id="SSF52047">
    <property type="entry name" value="RNI-like"/>
    <property type="match status" value="1"/>
</dbReference>
<evidence type="ECO:0000313" key="2">
    <source>
        <dbReference type="EMBL" id="KRX10135.1"/>
    </source>
</evidence>
<dbReference type="SMART" id="SM00368">
    <property type="entry name" value="LRR_RI"/>
    <property type="match status" value="3"/>
</dbReference>
<keyword evidence="3" id="KW-1185">Reference proteome</keyword>
<dbReference type="EMBL" id="LDAU01000040">
    <property type="protein sequence ID" value="KRX10135.1"/>
    <property type="molecule type" value="Genomic_DNA"/>
</dbReference>
<dbReference type="Gene3D" id="3.80.10.10">
    <property type="entry name" value="Ribonuclease Inhibitor"/>
    <property type="match status" value="1"/>
</dbReference>
<feature type="region of interest" description="Disordered" evidence="1">
    <location>
        <begin position="1"/>
        <end position="63"/>
    </location>
</feature>
<accession>A0A0V0R6M1</accession>
<dbReference type="PANTHER" id="PTHR24114">
    <property type="entry name" value="LEUCINE RICH REPEAT FAMILY PROTEIN"/>
    <property type="match status" value="1"/>
</dbReference>
<dbReference type="Proteomes" id="UP000054937">
    <property type="component" value="Unassembled WGS sequence"/>
</dbReference>
<feature type="compositionally biased region" description="Low complexity" evidence="1">
    <location>
        <begin position="1"/>
        <end position="18"/>
    </location>
</feature>
<sequence length="775" mass="91032">METINEQNFQKNNNFTKKQQNDEDQTFQLTSIGEQNYNKSENNINGSQKLDSIQKRKKSQSKLKLPFISPRESTRSIGGNKFFKFDTEQMIQQYKKDKKQQQQYSQEKKCTTEELNIKESYLARISTPITDLPVQSDNLNDDLYDLLNQKNRQDKKVLPARIITQEVDYYKNFKNLQRQNEKSTQYGLKPDLKLSILKPCLKNQTLLPKKLGYTFENLKFQKKFTLQNYNLEQQYIPMITQALKHDQLQKLEDFKLINNNIKRKPETLSKIIQALPKGTKEIQLQKNGINFEMTKILQPLLEGDIYSNLKVVNLSNNNLEDKGANQILFYMLDNSSIQSLDISANGITDKVIPTLKNLLQKSNYLNELYLSWNNITAIGGYQIATALEKNIELAVLDLSYNSLCHNSQNNKFAGVEIVKTITESVRSQMKHLDLSYNNLTKQEGQLINKIMKENKNVYGFHFEGNSGAFVNARQYIDFVDEIEIKQKLKKQESLNLIKKQPNNHKSKAKAFLLQKIQENTQRDFNINKQKIKSVKPLPLREGQVNLDSYNDICWICQGWHEVKFEFEFNVDEENNNNDKNNHIFVHLDFEGNLPILMERQGNIYVSYRMCPPNRKINFFFSNPITDTIAINDKYEKEKNTNFKDQLGQILEYPNGQKRLIEEPRTFNLQLPQKQMQIIDENSYEAKVKAQPRNNGYEEEFEIVPEWQFSQSIMYTWKPETEENLIQAFETDIQCSKIKKICKDEDDFEQIKISVQVSFLSLAKWKSFFHFLKYYD</sequence>
<dbReference type="OrthoDB" id="310894at2759"/>
<protein>
    <submittedName>
        <fullName evidence="2">Uncharacterized protein</fullName>
    </submittedName>
</protein>
<evidence type="ECO:0000313" key="3">
    <source>
        <dbReference type="Proteomes" id="UP000054937"/>
    </source>
</evidence>
<reference evidence="2 3" key="1">
    <citation type="journal article" date="2015" name="Sci. Rep.">
        <title>Genome of the facultative scuticociliatosis pathogen Pseudocohnilembus persalinus provides insight into its virulence through horizontal gene transfer.</title>
        <authorList>
            <person name="Xiong J."/>
            <person name="Wang G."/>
            <person name="Cheng J."/>
            <person name="Tian M."/>
            <person name="Pan X."/>
            <person name="Warren A."/>
            <person name="Jiang C."/>
            <person name="Yuan D."/>
            <person name="Miao W."/>
        </authorList>
    </citation>
    <scope>NUCLEOTIDE SEQUENCE [LARGE SCALE GENOMIC DNA]</scope>
    <source>
        <strain evidence="2">36N120E</strain>
    </source>
</reference>
<comment type="caution">
    <text evidence="2">The sequence shown here is derived from an EMBL/GenBank/DDBJ whole genome shotgun (WGS) entry which is preliminary data.</text>
</comment>
<dbReference type="InParanoid" id="A0A0V0R6M1"/>
<dbReference type="Pfam" id="PF13516">
    <property type="entry name" value="LRR_6"/>
    <property type="match status" value="3"/>
</dbReference>
<gene>
    <name evidence="2" type="ORF">PPERSA_08538</name>
</gene>
<dbReference type="InterPro" id="IPR032675">
    <property type="entry name" value="LRR_dom_sf"/>
</dbReference>
<evidence type="ECO:0000256" key="1">
    <source>
        <dbReference type="SAM" id="MobiDB-lite"/>
    </source>
</evidence>
<name>A0A0V0R6M1_PSEPJ</name>
<dbReference type="InterPro" id="IPR001611">
    <property type="entry name" value="Leu-rich_rpt"/>
</dbReference>
<dbReference type="InterPro" id="IPR052394">
    <property type="entry name" value="LRR-containing"/>
</dbReference>
<feature type="compositionally biased region" description="Polar residues" evidence="1">
    <location>
        <begin position="26"/>
        <end position="51"/>
    </location>
</feature>
<dbReference type="PANTHER" id="PTHR24114:SF2">
    <property type="entry name" value="F-BOX DOMAIN-CONTAINING PROTEIN-RELATED"/>
    <property type="match status" value="1"/>
</dbReference>
<proteinExistence type="predicted"/>